<keyword evidence="6" id="KW-1185">Reference proteome</keyword>
<comment type="caution">
    <text evidence="5">The sequence shown here is derived from an EMBL/GenBank/DDBJ whole genome shotgun (WGS) entry which is preliminary data.</text>
</comment>
<dbReference type="EMBL" id="ACGU01000055">
    <property type="protein sequence ID" value="EEJ71896.1"/>
    <property type="molecule type" value="Genomic_DNA"/>
</dbReference>
<dbReference type="Gene3D" id="3.40.50.2300">
    <property type="match status" value="2"/>
</dbReference>
<dbReference type="Proteomes" id="UP000005583">
    <property type="component" value="Unassembled WGS sequence"/>
</dbReference>
<keyword evidence="3" id="KW-0804">Transcription</keyword>
<keyword evidence="1" id="KW-0805">Transcription regulation</keyword>
<dbReference type="InterPro" id="IPR000843">
    <property type="entry name" value="HTH_LacI"/>
</dbReference>
<dbReference type="SUPFAM" id="SSF47413">
    <property type="entry name" value="lambda repressor-like DNA-binding domains"/>
    <property type="match status" value="1"/>
</dbReference>
<name>C2EN92_9LACO</name>
<dbReference type="InterPro" id="IPR046335">
    <property type="entry name" value="LacI/GalR-like_sensor"/>
</dbReference>
<dbReference type="PATRIC" id="fig|525365.8.peg.191"/>
<organism evidence="5 6">
    <name type="scientific">Lactobacillus ultunensis DSM 16047</name>
    <dbReference type="NCBI Taxonomy" id="525365"/>
    <lineage>
        <taxon>Bacteria</taxon>
        <taxon>Bacillati</taxon>
        <taxon>Bacillota</taxon>
        <taxon>Bacilli</taxon>
        <taxon>Lactobacillales</taxon>
        <taxon>Lactobacillaceae</taxon>
        <taxon>Lactobacillus</taxon>
    </lineage>
</organism>
<dbReference type="eggNOG" id="COG1609">
    <property type="taxonomic scope" value="Bacteria"/>
</dbReference>
<dbReference type="Pfam" id="PF13377">
    <property type="entry name" value="Peripla_BP_3"/>
    <property type="match status" value="1"/>
</dbReference>
<dbReference type="GO" id="GO:0000976">
    <property type="term" value="F:transcription cis-regulatory region binding"/>
    <property type="evidence" value="ECO:0007669"/>
    <property type="project" value="TreeGrafter"/>
</dbReference>
<dbReference type="PANTHER" id="PTHR30146">
    <property type="entry name" value="LACI-RELATED TRANSCRIPTIONAL REPRESSOR"/>
    <property type="match status" value="1"/>
</dbReference>
<evidence type="ECO:0000259" key="4">
    <source>
        <dbReference type="PROSITE" id="PS50932"/>
    </source>
</evidence>
<dbReference type="Gene3D" id="1.10.260.40">
    <property type="entry name" value="lambda repressor-like DNA-binding domains"/>
    <property type="match status" value="1"/>
</dbReference>
<dbReference type="SUPFAM" id="SSF53822">
    <property type="entry name" value="Periplasmic binding protein-like I"/>
    <property type="match status" value="1"/>
</dbReference>
<dbReference type="STRING" id="525365.HMPREF0548_1138"/>
<dbReference type="InterPro" id="IPR010982">
    <property type="entry name" value="Lambda_DNA-bd_dom_sf"/>
</dbReference>
<keyword evidence="2" id="KW-0238">DNA-binding</keyword>
<accession>C2EN92</accession>
<dbReference type="SMART" id="SM00354">
    <property type="entry name" value="HTH_LACI"/>
    <property type="match status" value="1"/>
</dbReference>
<evidence type="ECO:0000256" key="2">
    <source>
        <dbReference type="ARBA" id="ARBA00023125"/>
    </source>
</evidence>
<gene>
    <name evidence="5" type="ORF">HMPREF0548_1138</name>
</gene>
<evidence type="ECO:0000313" key="6">
    <source>
        <dbReference type="Proteomes" id="UP000005583"/>
    </source>
</evidence>
<reference evidence="5 6" key="1">
    <citation type="submission" date="2009-01" db="EMBL/GenBank/DDBJ databases">
        <authorList>
            <person name="Qin X."/>
            <person name="Bachman B."/>
            <person name="Battles P."/>
            <person name="Bell A."/>
            <person name="Bess C."/>
            <person name="Bickham C."/>
            <person name="Chaboub L."/>
            <person name="Chen D."/>
            <person name="Coyle M."/>
            <person name="Deiros D.R."/>
            <person name="Dinh H."/>
            <person name="Forbes L."/>
            <person name="Fowler G."/>
            <person name="Francisco L."/>
            <person name="Fu Q."/>
            <person name="Gubbala S."/>
            <person name="Hale W."/>
            <person name="Han Y."/>
            <person name="Hemphill L."/>
            <person name="Highlander S.K."/>
            <person name="Hirani K."/>
            <person name="Hogues M."/>
            <person name="Jackson L."/>
            <person name="Jakkamsetti A."/>
            <person name="Javaid M."/>
            <person name="Jiang H."/>
            <person name="Korchina V."/>
            <person name="Kovar C."/>
            <person name="Lara F."/>
            <person name="Lee S."/>
            <person name="Mata R."/>
            <person name="Mathew T."/>
            <person name="Moen C."/>
            <person name="Morales K."/>
            <person name="Munidasa M."/>
            <person name="Nazareth L."/>
            <person name="Ngo R."/>
            <person name="Nguyen L."/>
            <person name="Okwuonu G."/>
            <person name="Ongeri F."/>
            <person name="Patil S."/>
            <person name="Petrosino J."/>
            <person name="Pham C."/>
            <person name="Pham P."/>
            <person name="Pu L.-L."/>
            <person name="Puazo M."/>
            <person name="Raj R."/>
            <person name="Reid J."/>
            <person name="Rouhana J."/>
            <person name="Saada N."/>
            <person name="Shang Y."/>
            <person name="Simmons D."/>
            <person name="Thornton R."/>
            <person name="Warren J."/>
            <person name="Weissenberger G."/>
            <person name="Zhang J."/>
            <person name="Zhang L."/>
            <person name="Zhou C."/>
            <person name="Zhu D."/>
            <person name="Muzny D."/>
            <person name="Worley K."/>
            <person name="Gibbs R."/>
        </authorList>
    </citation>
    <scope>NUCLEOTIDE SEQUENCE [LARGE SCALE GENOMIC DNA]</scope>
    <source>
        <strain evidence="5 6">DSM 16047</strain>
    </source>
</reference>
<dbReference type="GO" id="GO:0003700">
    <property type="term" value="F:DNA-binding transcription factor activity"/>
    <property type="evidence" value="ECO:0007669"/>
    <property type="project" value="TreeGrafter"/>
</dbReference>
<dbReference type="CDD" id="cd01392">
    <property type="entry name" value="HTH_LacI"/>
    <property type="match status" value="1"/>
</dbReference>
<protein>
    <submittedName>
        <fullName evidence="5">Transcriptional regulator, LacI family</fullName>
    </submittedName>
</protein>
<dbReference type="PANTHER" id="PTHR30146:SF105">
    <property type="entry name" value="CATABOLITE CONTROL PROTEIN B"/>
    <property type="match status" value="1"/>
</dbReference>
<evidence type="ECO:0000256" key="1">
    <source>
        <dbReference type="ARBA" id="ARBA00023015"/>
    </source>
</evidence>
<dbReference type="PROSITE" id="PS50932">
    <property type="entry name" value="HTH_LACI_2"/>
    <property type="match status" value="1"/>
</dbReference>
<dbReference type="InterPro" id="IPR028082">
    <property type="entry name" value="Peripla_BP_I"/>
</dbReference>
<proteinExistence type="predicted"/>
<evidence type="ECO:0000256" key="3">
    <source>
        <dbReference type="ARBA" id="ARBA00023163"/>
    </source>
</evidence>
<evidence type="ECO:0000313" key="5">
    <source>
        <dbReference type="EMBL" id="EEJ71896.1"/>
    </source>
</evidence>
<dbReference type="Pfam" id="PF00356">
    <property type="entry name" value="LacI"/>
    <property type="match status" value="1"/>
</dbReference>
<dbReference type="AlphaFoldDB" id="C2EN92"/>
<dbReference type="HOGENOM" id="CLU_037628_6_0_9"/>
<feature type="domain" description="HTH lacI-type" evidence="4">
    <location>
        <begin position="11"/>
        <end position="64"/>
    </location>
</feature>
<sequence length="329" mass="38123">MLTYELEIKLTNIFDVARKAGVSKSTVSRVFSHGYVADATRRKVILAANELNYVPSLLARQLRDQKTRTIGFIAKSYYPSVGVLLNFVTHFAERKGYNVTVYFTKSKKDEIRILDNFRLHALDGLFFVANRNDWSFIERYAKYGPIVTWRRIKSNKVYSSFIDHYPLYKEILEYIYNKYGVQKVGHILNDPTKNNTKARLKAINAIDQKYPNADNQWQLFYPEQEGAGEKAANKFLNNRDAPKIIVAYSDYVAAEFISNLHAQGLRVPNDIKVFGFDNSDFGKFMNISTIDTCLNLQVKNDVNYIISNLEQKDFYKEEIHPRLIKRSTC</sequence>